<name>A0ABV5YHG5_9ACTN</name>
<dbReference type="EMBL" id="JBHLZP010000141">
    <property type="protein sequence ID" value="MFB9834490.1"/>
    <property type="molecule type" value="Genomic_DNA"/>
</dbReference>
<feature type="signal peptide" evidence="1">
    <location>
        <begin position="1"/>
        <end position="28"/>
    </location>
</feature>
<comment type="caution">
    <text evidence="2">The sequence shown here is derived from an EMBL/GenBank/DDBJ whole genome shotgun (WGS) entry which is preliminary data.</text>
</comment>
<keyword evidence="3" id="KW-1185">Reference proteome</keyword>
<evidence type="ECO:0000256" key="1">
    <source>
        <dbReference type="SAM" id="SignalP"/>
    </source>
</evidence>
<evidence type="ECO:0000313" key="2">
    <source>
        <dbReference type="EMBL" id="MFB9834490.1"/>
    </source>
</evidence>
<reference evidence="2 3" key="1">
    <citation type="submission" date="2024-09" db="EMBL/GenBank/DDBJ databases">
        <authorList>
            <person name="Sun Q."/>
            <person name="Mori K."/>
        </authorList>
    </citation>
    <scope>NUCLEOTIDE SEQUENCE [LARGE SCALE GENOMIC DNA]</scope>
    <source>
        <strain evidence="2 3">TBRC 0563</strain>
    </source>
</reference>
<feature type="chain" id="PRO_5045887304" description="Secreted protein" evidence="1">
    <location>
        <begin position="29"/>
        <end position="210"/>
    </location>
</feature>
<dbReference type="Proteomes" id="UP001589627">
    <property type="component" value="Unassembled WGS sequence"/>
</dbReference>
<gene>
    <name evidence="2" type="ORF">ACFFNX_20105</name>
</gene>
<keyword evidence="1" id="KW-0732">Signal</keyword>
<evidence type="ECO:0008006" key="4">
    <source>
        <dbReference type="Google" id="ProtNLM"/>
    </source>
</evidence>
<evidence type="ECO:0000313" key="3">
    <source>
        <dbReference type="Proteomes" id="UP001589627"/>
    </source>
</evidence>
<dbReference type="RefSeq" id="WP_378204183.1">
    <property type="nucleotide sequence ID" value="NZ_JBHLZP010000141.1"/>
</dbReference>
<protein>
    <recommendedName>
        <fullName evidence="4">Secreted protein</fullName>
    </recommendedName>
</protein>
<accession>A0ABV5YHG5</accession>
<sequence>MRKFVASSLAVGAATAGMIALSAPSALAATWTVTNPDSSGTFTSALLSGTTVAFRDTTTSQPFTCTSSSIPGTATSGTGKPDTGLATLSTGSFSGCKGNLGSTGTATLTSGSLNGVSYSSGVTTGTITGVNATLSISDLLGTCSAAVSGEVDNVTYTNSTGQLKVVADTTPHLTITSATGSGCAGLINAGDSATFAATYVVSPVITVTSP</sequence>
<organism evidence="2 3">
    <name type="scientific">Actinoallomurus acaciae</name>
    <dbReference type="NCBI Taxonomy" id="502577"/>
    <lineage>
        <taxon>Bacteria</taxon>
        <taxon>Bacillati</taxon>
        <taxon>Actinomycetota</taxon>
        <taxon>Actinomycetes</taxon>
        <taxon>Streptosporangiales</taxon>
        <taxon>Thermomonosporaceae</taxon>
        <taxon>Actinoallomurus</taxon>
    </lineage>
</organism>
<proteinExistence type="predicted"/>